<dbReference type="Proteomes" id="UP001589833">
    <property type="component" value="Unassembled WGS sequence"/>
</dbReference>
<organism evidence="1 2">
    <name type="scientific">Halalkalibacter alkalisediminis</name>
    <dbReference type="NCBI Taxonomy" id="935616"/>
    <lineage>
        <taxon>Bacteria</taxon>
        <taxon>Bacillati</taxon>
        <taxon>Bacillota</taxon>
        <taxon>Bacilli</taxon>
        <taxon>Bacillales</taxon>
        <taxon>Bacillaceae</taxon>
        <taxon>Halalkalibacter</taxon>
    </lineage>
</organism>
<sequence length="79" mass="9343">MKHQRIYMRYYKDYGCWLKVDGDYGRAMDSGESFNLCLSKVVSVPCRLGLTGQRLWYVEIGSNQLKLNLRINEIYEIEN</sequence>
<name>A0ABV6NK69_9BACI</name>
<proteinExistence type="predicted"/>
<evidence type="ECO:0000313" key="2">
    <source>
        <dbReference type="Proteomes" id="UP001589833"/>
    </source>
</evidence>
<reference evidence="1 2" key="1">
    <citation type="submission" date="2024-09" db="EMBL/GenBank/DDBJ databases">
        <authorList>
            <person name="Sun Q."/>
            <person name="Mori K."/>
        </authorList>
    </citation>
    <scope>NUCLEOTIDE SEQUENCE [LARGE SCALE GENOMIC DNA]</scope>
    <source>
        <strain evidence="1 2">NCAIM B.02301</strain>
    </source>
</reference>
<dbReference type="EMBL" id="JBHLTR010000042">
    <property type="protein sequence ID" value="MFC0560794.1"/>
    <property type="molecule type" value="Genomic_DNA"/>
</dbReference>
<keyword evidence="2" id="KW-1185">Reference proteome</keyword>
<accession>A0ABV6NK69</accession>
<protein>
    <submittedName>
        <fullName evidence="1">Uncharacterized protein</fullName>
    </submittedName>
</protein>
<dbReference type="RefSeq" id="WP_273848441.1">
    <property type="nucleotide sequence ID" value="NZ_JAQQWT010000090.1"/>
</dbReference>
<gene>
    <name evidence="1" type="ORF">ACFFH4_17605</name>
</gene>
<evidence type="ECO:0000313" key="1">
    <source>
        <dbReference type="EMBL" id="MFC0560794.1"/>
    </source>
</evidence>
<comment type="caution">
    <text evidence="1">The sequence shown here is derived from an EMBL/GenBank/DDBJ whole genome shotgun (WGS) entry which is preliminary data.</text>
</comment>